<gene>
    <name evidence="13" type="ORF">SAMN02910291_02530</name>
</gene>
<dbReference type="RefSeq" id="WP_072312401.1">
    <property type="nucleotide sequence ID" value="NZ_FPIW01000067.1"/>
</dbReference>
<evidence type="ECO:0000313" key="14">
    <source>
        <dbReference type="Proteomes" id="UP000182680"/>
    </source>
</evidence>
<evidence type="ECO:0000256" key="9">
    <source>
        <dbReference type="SAM" id="Coils"/>
    </source>
</evidence>
<dbReference type="SMART" id="SM01049">
    <property type="entry name" value="Cache_2"/>
    <property type="match status" value="1"/>
</dbReference>
<dbReference type="InterPro" id="IPR003660">
    <property type="entry name" value="HAMP_dom"/>
</dbReference>
<comment type="caution">
    <text evidence="13">The sequence shown here is derived from an EMBL/GenBank/DDBJ whole genome shotgun (WGS) entry which is preliminary data.</text>
</comment>
<feature type="transmembrane region" description="Helical" evidence="10">
    <location>
        <begin position="6"/>
        <end position="28"/>
    </location>
</feature>
<comment type="subcellular location">
    <subcellularLocation>
        <location evidence="1">Cell membrane</location>
        <topology evidence="1">Multi-pass membrane protein</topology>
    </subcellularLocation>
</comment>
<dbReference type="Pfam" id="PF08269">
    <property type="entry name" value="dCache_2"/>
    <property type="match status" value="1"/>
</dbReference>
<feature type="domain" description="HAMP" evidence="12">
    <location>
        <begin position="226"/>
        <end position="280"/>
    </location>
</feature>
<keyword evidence="2" id="KW-1003">Cell membrane</keyword>
<feature type="coiled-coil region" evidence="9">
    <location>
        <begin position="276"/>
        <end position="316"/>
    </location>
</feature>
<dbReference type="Pfam" id="PF00672">
    <property type="entry name" value="HAMP"/>
    <property type="match status" value="1"/>
</dbReference>
<dbReference type="CDD" id="cd11386">
    <property type="entry name" value="MCP_signal"/>
    <property type="match status" value="1"/>
</dbReference>
<reference evidence="14" key="1">
    <citation type="submission" date="2016-11" db="EMBL/GenBank/DDBJ databases">
        <authorList>
            <person name="Jaros S."/>
            <person name="Januszkiewicz K."/>
            <person name="Wedrychowicz H."/>
        </authorList>
    </citation>
    <scope>NUCLEOTIDE SEQUENCE [LARGE SCALE GENOMIC DNA]</scope>
    <source>
        <strain evidence="14">DSM 7057</strain>
    </source>
</reference>
<dbReference type="Gene3D" id="3.30.450.20">
    <property type="entry name" value="PAS domain"/>
    <property type="match status" value="1"/>
</dbReference>
<keyword evidence="6 8" id="KW-0807">Transducer</keyword>
<keyword evidence="4 10" id="KW-1133">Transmembrane helix</keyword>
<dbReference type="Pfam" id="PF00015">
    <property type="entry name" value="MCPsignal"/>
    <property type="match status" value="1"/>
</dbReference>
<proteinExistence type="inferred from homology"/>
<evidence type="ECO:0000259" key="11">
    <source>
        <dbReference type="PROSITE" id="PS50111"/>
    </source>
</evidence>
<evidence type="ECO:0000256" key="10">
    <source>
        <dbReference type="SAM" id="Phobius"/>
    </source>
</evidence>
<keyword evidence="3 10" id="KW-0812">Transmembrane</keyword>
<dbReference type="InterPro" id="IPR033480">
    <property type="entry name" value="sCache_2"/>
</dbReference>
<dbReference type="GO" id="GO:0005886">
    <property type="term" value="C:plasma membrane"/>
    <property type="evidence" value="ECO:0007669"/>
    <property type="project" value="UniProtKB-SubCell"/>
</dbReference>
<dbReference type="InterPro" id="IPR004010">
    <property type="entry name" value="Double_Cache_2"/>
</dbReference>
<dbReference type="Gene3D" id="6.10.340.10">
    <property type="match status" value="1"/>
</dbReference>
<dbReference type="PANTHER" id="PTHR32089:SF112">
    <property type="entry name" value="LYSOZYME-LIKE PROTEIN-RELATED"/>
    <property type="match status" value="1"/>
</dbReference>
<sequence>MNVKSWLVTLCLAFTLGMGILFFSNMYISKLVLDDITLPQISAALKAKYEYGLKHTVELAAQTLARSLEDAASPEEKYALIEELTDFQRFFPDEEGYLFTYKTDGTRINVPVNKSQNGKNVIDLKDSNGVPFIRNLIDAARKGGGFVLYHFEKAGAGVQPKLSYAQLVPGTDVIIGTGVYIDGVDKERSRITDLVTENQNHYSRVQAALGAGILALILCIAWGVTRRICPPLLQLTAEAEEVAAGRLDHLTTIKPSSPLEIRALHTSLKIMITNLHSRVQEAAQKTLEAAEALEQAKTAQDRAEKAQAQAETARRDGMLAAAGQLEGIAGVLSSASTELSAQIEQSDKGAAESSQRLAEAATAMNEMNATVQEVAKNAGMASGASMDTRDKALTGARIVHDAMSSIARVQEHSLALKDDMTRLNEHALAISRIMNVITDIADQTNLLALNAAIEAARAGDAGRGFAVVADEVRKLAEKTMTSTSDVAEAIRAIQESTRQSMTGVENAVNAIGEATVLAGQSGSALEEIVTTIEETTDQINAIAAASEEQSAASEEINRSIVEVNDMSRHTAIAMDEAASAVTGLAAQAQKLAELIQDMKRA</sequence>
<name>A0AA94HUS0_DESDE</name>
<dbReference type="EMBL" id="FPIW01000067">
    <property type="protein sequence ID" value="SFW69023.1"/>
    <property type="molecule type" value="Genomic_DNA"/>
</dbReference>
<dbReference type="Proteomes" id="UP000182680">
    <property type="component" value="Unassembled WGS sequence"/>
</dbReference>
<evidence type="ECO:0000313" key="13">
    <source>
        <dbReference type="EMBL" id="SFW69023.1"/>
    </source>
</evidence>
<evidence type="ECO:0000256" key="4">
    <source>
        <dbReference type="ARBA" id="ARBA00022989"/>
    </source>
</evidence>
<comment type="similarity">
    <text evidence="7">Belongs to the methyl-accepting chemotaxis (MCP) protein family.</text>
</comment>
<dbReference type="SUPFAM" id="SSF58104">
    <property type="entry name" value="Methyl-accepting chemotaxis protein (MCP) signaling domain"/>
    <property type="match status" value="1"/>
</dbReference>
<evidence type="ECO:0000256" key="5">
    <source>
        <dbReference type="ARBA" id="ARBA00023136"/>
    </source>
</evidence>
<evidence type="ECO:0000256" key="7">
    <source>
        <dbReference type="ARBA" id="ARBA00029447"/>
    </source>
</evidence>
<dbReference type="GO" id="GO:0007165">
    <property type="term" value="P:signal transduction"/>
    <property type="evidence" value="ECO:0007669"/>
    <property type="project" value="UniProtKB-KW"/>
</dbReference>
<dbReference type="PANTHER" id="PTHR32089">
    <property type="entry name" value="METHYL-ACCEPTING CHEMOTAXIS PROTEIN MCPB"/>
    <property type="match status" value="1"/>
</dbReference>
<keyword evidence="5 10" id="KW-0472">Membrane</keyword>
<evidence type="ECO:0000256" key="1">
    <source>
        <dbReference type="ARBA" id="ARBA00004651"/>
    </source>
</evidence>
<dbReference type="SMART" id="SM00283">
    <property type="entry name" value="MA"/>
    <property type="match status" value="1"/>
</dbReference>
<protein>
    <submittedName>
        <fullName evidence="13">Methyl-accepting chemotaxis sensory transducer with Cache sensor</fullName>
    </submittedName>
</protein>
<evidence type="ECO:0000256" key="8">
    <source>
        <dbReference type="PROSITE-ProRule" id="PRU00284"/>
    </source>
</evidence>
<evidence type="ECO:0000256" key="3">
    <source>
        <dbReference type="ARBA" id="ARBA00022692"/>
    </source>
</evidence>
<accession>A0AA94HUS0</accession>
<organism evidence="13 14">
    <name type="scientific">Desulfovibrio desulfuricans</name>
    <dbReference type="NCBI Taxonomy" id="876"/>
    <lineage>
        <taxon>Bacteria</taxon>
        <taxon>Pseudomonadati</taxon>
        <taxon>Thermodesulfobacteriota</taxon>
        <taxon>Desulfovibrionia</taxon>
        <taxon>Desulfovibrionales</taxon>
        <taxon>Desulfovibrionaceae</taxon>
        <taxon>Desulfovibrio</taxon>
    </lineage>
</organism>
<dbReference type="SMART" id="SM00304">
    <property type="entry name" value="HAMP"/>
    <property type="match status" value="1"/>
</dbReference>
<dbReference type="InterPro" id="IPR004089">
    <property type="entry name" value="MCPsignal_dom"/>
</dbReference>
<dbReference type="AlphaFoldDB" id="A0AA94HUS0"/>
<feature type="domain" description="Methyl-accepting transducer" evidence="11">
    <location>
        <begin position="328"/>
        <end position="564"/>
    </location>
</feature>
<evidence type="ECO:0000259" key="12">
    <source>
        <dbReference type="PROSITE" id="PS50885"/>
    </source>
</evidence>
<keyword evidence="9" id="KW-0175">Coiled coil</keyword>
<dbReference type="PROSITE" id="PS50111">
    <property type="entry name" value="CHEMOTAXIS_TRANSDUC_2"/>
    <property type="match status" value="1"/>
</dbReference>
<dbReference type="PROSITE" id="PS50885">
    <property type="entry name" value="HAMP"/>
    <property type="match status" value="1"/>
</dbReference>
<dbReference type="Gene3D" id="1.10.287.950">
    <property type="entry name" value="Methyl-accepting chemotaxis protein"/>
    <property type="match status" value="1"/>
</dbReference>
<evidence type="ECO:0000256" key="2">
    <source>
        <dbReference type="ARBA" id="ARBA00022475"/>
    </source>
</evidence>
<evidence type="ECO:0000256" key="6">
    <source>
        <dbReference type="ARBA" id="ARBA00023224"/>
    </source>
</evidence>